<dbReference type="InterPro" id="IPR013413">
    <property type="entry name" value="CRISPR-assoc_prot_NE0113"/>
</dbReference>
<feature type="domain" description="CRISPR system ring nuclease SSO2081-like" evidence="1">
    <location>
        <begin position="15"/>
        <end position="218"/>
    </location>
</feature>
<evidence type="ECO:0000259" key="1">
    <source>
        <dbReference type="Pfam" id="PF09623"/>
    </source>
</evidence>
<protein>
    <submittedName>
        <fullName evidence="2">CRISPR-associated ring nuclease Csm6</fullName>
    </submittedName>
</protein>
<name>A0ABU1D283_9BURK</name>
<proteinExistence type="predicted"/>
<dbReference type="NCBIfam" id="TIGR02584">
    <property type="entry name" value="cas_NE0113"/>
    <property type="match status" value="1"/>
</dbReference>
<keyword evidence="3" id="KW-1185">Reference proteome</keyword>
<reference evidence="2 3" key="1">
    <citation type="submission" date="2023-08" db="EMBL/GenBank/DDBJ databases">
        <title>Alcaligenaceae gen. nov., a novel taxon isolated from the sludge of Yixing Pesticide Factory.</title>
        <authorList>
            <person name="Ruan L."/>
        </authorList>
    </citation>
    <scope>NUCLEOTIDE SEQUENCE [LARGE SCALE GENOMIC DNA]</scope>
    <source>
        <strain evidence="2 3">LG-2</strain>
    </source>
</reference>
<dbReference type="Pfam" id="PF09623">
    <property type="entry name" value="Cas_NE0113"/>
    <property type="match status" value="1"/>
</dbReference>
<dbReference type="InterPro" id="IPR019092">
    <property type="entry name" value="SSO2081-like_dom"/>
</dbReference>
<comment type="caution">
    <text evidence="2">The sequence shown here is derived from an EMBL/GenBank/DDBJ whole genome shotgun (WGS) entry which is preliminary data.</text>
</comment>
<evidence type="ECO:0000313" key="3">
    <source>
        <dbReference type="Proteomes" id="UP001232156"/>
    </source>
</evidence>
<gene>
    <name evidence="2" type="primary">csm6</name>
    <name evidence="2" type="ORF">Q8947_00885</name>
</gene>
<organism evidence="2 3">
    <name type="scientific">Yanghanlia caeni</name>
    <dbReference type="NCBI Taxonomy" id="3064283"/>
    <lineage>
        <taxon>Bacteria</taxon>
        <taxon>Pseudomonadati</taxon>
        <taxon>Pseudomonadota</taxon>
        <taxon>Betaproteobacteria</taxon>
        <taxon>Burkholderiales</taxon>
        <taxon>Alcaligenaceae</taxon>
        <taxon>Yanghanlia</taxon>
    </lineage>
</organism>
<dbReference type="Proteomes" id="UP001232156">
    <property type="component" value="Unassembled WGS sequence"/>
</dbReference>
<accession>A0ABU1D283</accession>
<evidence type="ECO:0000313" key="2">
    <source>
        <dbReference type="EMBL" id="MDR4124539.1"/>
    </source>
</evidence>
<sequence>MPGTRKILLAVSGMSPQIITETLYALIHAGWVPDEIRLVTTERGRQNAVLQLLEGERFFHRLLHDYSVSKPIEFTEQSITVIRDAEGLPLSDLRTPYDNEAAADCICDVVRELTCDDNVALHVSLAGGRKTMGFYAGYALSLFGRAQDSLSHVLVSERYESNPHFFYPTPERRVIHALDGTPLDTHAAKVWLAEIPFVRLRDRLPTSLLTGKHTFSETVRLAREATESVRLVLYPDARECCVNGRSAKLTTLQMGLMLWAATRHLEQVGPIEPVVHGEFRPADEFLALVDKYWLPLHAKTEGVLMREGITQPWLEQNISKLNRDIAAAVGEDLANRCKLASRYIGRTRGYALPCDLNIEIVA</sequence>
<dbReference type="RefSeq" id="WP_347286198.1">
    <property type="nucleotide sequence ID" value="NZ_JAUZQE010000001.1"/>
</dbReference>
<dbReference type="CDD" id="cd09741">
    <property type="entry name" value="Csx1_III-U"/>
    <property type="match status" value="1"/>
</dbReference>
<dbReference type="EMBL" id="JAUZQE010000001">
    <property type="protein sequence ID" value="MDR4124539.1"/>
    <property type="molecule type" value="Genomic_DNA"/>
</dbReference>